<keyword evidence="2" id="KW-1185">Reference proteome</keyword>
<name>A0A2H3D6A5_ARMGA</name>
<gene>
    <name evidence="1" type="ORF">ARMGADRAFT_292178</name>
</gene>
<protein>
    <submittedName>
        <fullName evidence="1">Uncharacterized protein</fullName>
    </submittedName>
</protein>
<sequence length="141" mass="15554">MICPGLSLEMSPTARRGGIKDKKASLGLQIVKLLNSISHERSCSTSASRDKVNRPMGNQCEFIHDFRSKIKRRSGPKESDHAPASIPKILGHTRRTIHCFIWCMCPYAPFCEFKHSGPDSGFATFVTPQSDSLSSTGNRSS</sequence>
<evidence type="ECO:0000313" key="1">
    <source>
        <dbReference type="EMBL" id="PBK90759.1"/>
    </source>
</evidence>
<dbReference type="InParanoid" id="A0A2H3D6A5"/>
<reference evidence="2" key="1">
    <citation type="journal article" date="2017" name="Nat. Ecol. Evol.">
        <title>Genome expansion and lineage-specific genetic innovations in the forest pathogenic fungi Armillaria.</title>
        <authorList>
            <person name="Sipos G."/>
            <person name="Prasanna A.N."/>
            <person name="Walter M.C."/>
            <person name="O'Connor E."/>
            <person name="Balint B."/>
            <person name="Krizsan K."/>
            <person name="Kiss B."/>
            <person name="Hess J."/>
            <person name="Varga T."/>
            <person name="Slot J."/>
            <person name="Riley R."/>
            <person name="Boka B."/>
            <person name="Rigling D."/>
            <person name="Barry K."/>
            <person name="Lee J."/>
            <person name="Mihaltcheva S."/>
            <person name="LaButti K."/>
            <person name="Lipzen A."/>
            <person name="Waldron R."/>
            <person name="Moloney N.M."/>
            <person name="Sperisen C."/>
            <person name="Kredics L."/>
            <person name="Vagvoelgyi C."/>
            <person name="Patrignani A."/>
            <person name="Fitzpatrick D."/>
            <person name="Nagy I."/>
            <person name="Doyle S."/>
            <person name="Anderson J.B."/>
            <person name="Grigoriev I.V."/>
            <person name="Gueldener U."/>
            <person name="Muensterkoetter M."/>
            <person name="Nagy L.G."/>
        </authorList>
    </citation>
    <scope>NUCLEOTIDE SEQUENCE [LARGE SCALE GENOMIC DNA]</scope>
    <source>
        <strain evidence="2">Ar21-2</strain>
    </source>
</reference>
<evidence type="ECO:0000313" key="2">
    <source>
        <dbReference type="Proteomes" id="UP000217790"/>
    </source>
</evidence>
<dbReference type="EMBL" id="KZ293664">
    <property type="protein sequence ID" value="PBK90759.1"/>
    <property type="molecule type" value="Genomic_DNA"/>
</dbReference>
<dbReference type="Proteomes" id="UP000217790">
    <property type="component" value="Unassembled WGS sequence"/>
</dbReference>
<dbReference type="AlphaFoldDB" id="A0A2H3D6A5"/>
<proteinExistence type="predicted"/>
<dbReference type="OrthoDB" id="10554361at2759"/>
<accession>A0A2H3D6A5</accession>
<organism evidence="1 2">
    <name type="scientific">Armillaria gallica</name>
    <name type="common">Bulbous honey fungus</name>
    <name type="synonym">Armillaria bulbosa</name>
    <dbReference type="NCBI Taxonomy" id="47427"/>
    <lineage>
        <taxon>Eukaryota</taxon>
        <taxon>Fungi</taxon>
        <taxon>Dikarya</taxon>
        <taxon>Basidiomycota</taxon>
        <taxon>Agaricomycotina</taxon>
        <taxon>Agaricomycetes</taxon>
        <taxon>Agaricomycetidae</taxon>
        <taxon>Agaricales</taxon>
        <taxon>Marasmiineae</taxon>
        <taxon>Physalacriaceae</taxon>
        <taxon>Armillaria</taxon>
    </lineage>
</organism>